<dbReference type="EMBL" id="JBHMAG010000018">
    <property type="protein sequence ID" value="MFB9755600.1"/>
    <property type="molecule type" value="Genomic_DNA"/>
</dbReference>
<evidence type="ECO:0000313" key="3">
    <source>
        <dbReference type="EMBL" id="MFB9755600.1"/>
    </source>
</evidence>
<dbReference type="SUPFAM" id="SSF46785">
    <property type="entry name" value="Winged helix' DNA-binding domain"/>
    <property type="match status" value="1"/>
</dbReference>
<reference evidence="3 4" key="1">
    <citation type="submission" date="2024-09" db="EMBL/GenBank/DDBJ databases">
        <authorList>
            <person name="Sun Q."/>
            <person name="Mori K."/>
        </authorList>
    </citation>
    <scope>NUCLEOTIDE SEQUENCE [LARGE SCALE GENOMIC DNA]</scope>
    <source>
        <strain evidence="3 4">JCM 12520</strain>
    </source>
</reference>
<keyword evidence="4" id="KW-1185">Reference proteome</keyword>
<sequence length="202" mass="23650">MSSSRYALLSLLAREPLSGYDIKQQMNNRLAPFWKIGSNQVYPELTKMEEEGLIRLQGVEQHTYRPARKLYEITEAGRQAIIAWTVEPVEMDYGTRDDFLLKTYNTWLIDPQTMVDRMEHARRQHEERLFFYESKAEELKQQRRLASPHADPIASTLFVIEFGIRWERLYIQWCEDMIKDLAIANGKQDVPDPGPPSSSEEP</sequence>
<protein>
    <submittedName>
        <fullName evidence="3">PadR family transcriptional regulator</fullName>
    </submittedName>
</protein>
<feature type="domain" description="Transcription regulator PadR N-terminal" evidence="1">
    <location>
        <begin position="8"/>
        <end position="81"/>
    </location>
</feature>
<comment type="caution">
    <text evidence="3">The sequence shown here is derived from an EMBL/GenBank/DDBJ whole genome shotgun (WGS) entry which is preliminary data.</text>
</comment>
<dbReference type="PANTHER" id="PTHR43252">
    <property type="entry name" value="TRANSCRIPTIONAL REGULATOR YQJI"/>
    <property type="match status" value="1"/>
</dbReference>
<dbReference type="InterPro" id="IPR036390">
    <property type="entry name" value="WH_DNA-bd_sf"/>
</dbReference>
<dbReference type="Pfam" id="PF03551">
    <property type="entry name" value="PadR"/>
    <property type="match status" value="1"/>
</dbReference>
<dbReference type="Gene3D" id="6.10.140.190">
    <property type="match status" value="1"/>
</dbReference>
<name>A0ABV5W5F6_9BACL</name>
<dbReference type="InterPro" id="IPR036388">
    <property type="entry name" value="WH-like_DNA-bd_sf"/>
</dbReference>
<organism evidence="3 4">
    <name type="scientific">Paenibacillus hodogayensis</name>
    <dbReference type="NCBI Taxonomy" id="279208"/>
    <lineage>
        <taxon>Bacteria</taxon>
        <taxon>Bacillati</taxon>
        <taxon>Bacillota</taxon>
        <taxon>Bacilli</taxon>
        <taxon>Bacillales</taxon>
        <taxon>Paenibacillaceae</taxon>
        <taxon>Paenibacillus</taxon>
    </lineage>
</organism>
<gene>
    <name evidence="3" type="ORF">ACFFNY_28820</name>
</gene>
<dbReference type="Gene3D" id="1.10.10.10">
    <property type="entry name" value="Winged helix-like DNA-binding domain superfamily/Winged helix DNA-binding domain"/>
    <property type="match status" value="1"/>
</dbReference>
<dbReference type="Pfam" id="PF10400">
    <property type="entry name" value="Vir_act_alpha_C"/>
    <property type="match status" value="1"/>
</dbReference>
<dbReference type="RefSeq" id="WP_344908674.1">
    <property type="nucleotide sequence ID" value="NZ_BAAAYO010000006.1"/>
</dbReference>
<feature type="domain" description="Transcription regulator PadR C-terminal" evidence="2">
    <location>
        <begin position="95"/>
        <end position="181"/>
    </location>
</feature>
<dbReference type="PANTHER" id="PTHR43252:SF4">
    <property type="entry name" value="TRANSCRIPTIONAL REGULATORY PROTEIN"/>
    <property type="match status" value="1"/>
</dbReference>
<evidence type="ECO:0000259" key="2">
    <source>
        <dbReference type="Pfam" id="PF10400"/>
    </source>
</evidence>
<dbReference type="Proteomes" id="UP001589619">
    <property type="component" value="Unassembled WGS sequence"/>
</dbReference>
<evidence type="ECO:0000259" key="1">
    <source>
        <dbReference type="Pfam" id="PF03551"/>
    </source>
</evidence>
<evidence type="ECO:0000313" key="4">
    <source>
        <dbReference type="Proteomes" id="UP001589619"/>
    </source>
</evidence>
<accession>A0ABV5W5F6</accession>
<proteinExistence type="predicted"/>
<dbReference type="InterPro" id="IPR018309">
    <property type="entry name" value="Tscrpt_reg_PadR_C"/>
</dbReference>
<dbReference type="InterPro" id="IPR005149">
    <property type="entry name" value="Tscrpt_reg_PadR_N"/>
</dbReference>